<organism evidence="2 3">
    <name type="scientific">Pedobacter frigoris</name>
    <dbReference type="NCBI Taxonomy" id="2571272"/>
    <lineage>
        <taxon>Bacteria</taxon>
        <taxon>Pseudomonadati</taxon>
        <taxon>Bacteroidota</taxon>
        <taxon>Sphingobacteriia</taxon>
        <taxon>Sphingobacteriales</taxon>
        <taxon>Sphingobacteriaceae</taxon>
        <taxon>Pedobacter</taxon>
    </lineage>
</organism>
<feature type="chain" id="PRO_5020873745" evidence="1">
    <location>
        <begin position="20"/>
        <end position="508"/>
    </location>
</feature>
<keyword evidence="1" id="KW-0732">Signal</keyword>
<proteinExistence type="predicted"/>
<protein>
    <submittedName>
        <fullName evidence="2">Uncharacterized protein</fullName>
    </submittedName>
</protein>
<dbReference type="EMBL" id="SWBQ01000002">
    <property type="protein sequence ID" value="TKC06956.1"/>
    <property type="molecule type" value="Genomic_DNA"/>
</dbReference>
<dbReference type="OrthoDB" id="1491699at2"/>
<dbReference type="RefSeq" id="WP_136835230.1">
    <property type="nucleotide sequence ID" value="NZ_SWBQ01000002.1"/>
</dbReference>
<gene>
    <name evidence="2" type="ORF">FA047_06705</name>
</gene>
<comment type="caution">
    <text evidence="2">The sequence shown here is derived from an EMBL/GenBank/DDBJ whole genome shotgun (WGS) entry which is preliminary data.</text>
</comment>
<name>A0A4U1CK12_9SPHI</name>
<evidence type="ECO:0000313" key="3">
    <source>
        <dbReference type="Proteomes" id="UP000307244"/>
    </source>
</evidence>
<dbReference type="Proteomes" id="UP000307244">
    <property type="component" value="Unassembled WGS sequence"/>
</dbReference>
<accession>A0A4U1CK12</accession>
<reference evidence="2 3" key="1">
    <citation type="submission" date="2019-04" db="EMBL/GenBank/DDBJ databases">
        <title>Pedobacter sp. RP-3-15 sp. nov., isolated from Arctic soil.</title>
        <authorList>
            <person name="Dahal R.H."/>
            <person name="Kim D.-U."/>
        </authorList>
    </citation>
    <scope>NUCLEOTIDE SEQUENCE [LARGE SCALE GENOMIC DNA]</scope>
    <source>
        <strain evidence="2 3">RP-3-15</strain>
    </source>
</reference>
<keyword evidence="3" id="KW-1185">Reference proteome</keyword>
<sequence length="508" mass="57105">MKNTILFAAFLLLTAYSYGQTEKADQQSIRMDTIKGWGGALDTVITRKTELSFNKIFPNNYKKDKSVLKALRPYLVSDIVDPTNHSHPFYLERLKNAKEKLPLAKSELLELMKASPDYRQKMAKFNITSEADLNSINFVHVPMYYITPNIVFFKNGENIAKYYNLGRGGLKYLAFKNNRLLGYLDFYEKRSSFKSEFIPALQPSVESYNQIIKMGETPIALNQSISKDPKNVGGGGHVHMFGYVDQEHLIFSYYSEGVVKKVATDAYVAPDPRFHKEYTLQTAEAFFSGSGSRSTLSRWLDNTISTLTIIAQTGSKVKFNLLKEPSATDKNLITVNGAINAKQPISGKGIHFTLIVENNSSNAISIKNIADVLTVALYNKLGFDIAVPNNALAPINRHPDDRKWRFRSESVVPDKFYINGKEEKSNLKNQQYIEIPAGGNCKVNLRIKDVKQVETPQDVQNKLLGPTIKLAPGNYKLKLYLIIASAQQNSLGAYGGVYLSPMIDIDYR</sequence>
<dbReference type="AlphaFoldDB" id="A0A4U1CK12"/>
<evidence type="ECO:0000313" key="2">
    <source>
        <dbReference type="EMBL" id="TKC06956.1"/>
    </source>
</evidence>
<feature type="signal peptide" evidence="1">
    <location>
        <begin position="1"/>
        <end position="19"/>
    </location>
</feature>
<evidence type="ECO:0000256" key="1">
    <source>
        <dbReference type="SAM" id="SignalP"/>
    </source>
</evidence>